<dbReference type="AlphaFoldDB" id="A0A2P8HZV8"/>
<dbReference type="GO" id="GO:0009423">
    <property type="term" value="P:chorismate biosynthetic process"/>
    <property type="evidence" value="ECO:0007669"/>
    <property type="project" value="UniProtKB-UniPathway"/>
</dbReference>
<dbReference type="PANTHER" id="PTHR21337">
    <property type="entry name" value="PHOSPHO-2-DEHYDRO-3-DEOXYHEPTONATE ALDOLASE 1, 2"/>
    <property type="match status" value="1"/>
</dbReference>
<evidence type="ECO:0000256" key="2">
    <source>
        <dbReference type="ARBA" id="ARBA00022679"/>
    </source>
</evidence>
<reference evidence="5 6" key="1">
    <citation type="submission" date="2018-03" db="EMBL/GenBank/DDBJ databases">
        <title>Genomic Encyclopedia of Type Strains, Phase III (KMG-III): the genomes of soil and plant-associated and newly described type strains.</title>
        <authorList>
            <person name="Whitman W."/>
        </authorList>
    </citation>
    <scope>NUCLEOTIDE SEQUENCE [LARGE SCALE GENOMIC DNA]</scope>
    <source>
        <strain evidence="5 6">CGMCC 4.7097</strain>
    </source>
</reference>
<evidence type="ECO:0000256" key="4">
    <source>
        <dbReference type="RuleBase" id="RU363071"/>
    </source>
</evidence>
<dbReference type="PANTHER" id="PTHR21337:SF0">
    <property type="entry name" value="PHOSPHO-2-DEHYDRO-3-DEOXYHEPTONATE ALDOLASE"/>
    <property type="match status" value="1"/>
</dbReference>
<dbReference type="Pfam" id="PF01474">
    <property type="entry name" value="DAHP_synth_2"/>
    <property type="match status" value="2"/>
</dbReference>
<keyword evidence="4" id="KW-0028">Amino-acid biosynthesis</keyword>
<dbReference type="GO" id="GO:0003849">
    <property type="term" value="F:3-deoxy-7-phosphoheptulonate synthase activity"/>
    <property type="evidence" value="ECO:0007669"/>
    <property type="project" value="UniProtKB-EC"/>
</dbReference>
<dbReference type="EMBL" id="PYAX01000018">
    <property type="protein sequence ID" value="PSL51760.1"/>
    <property type="molecule type" value="Genomic_DNA"/>
</dbReference>
<evidence type="ECO:0000256" key="3">
    <source>
        <dbReference type="PIRSR" id="PIRSR602480-1"/>
    </source>
</evidence>
<sequence>MSTEPVPRSHARVLSEWETAHWKSLPAAQQPAWPDRRGRAFRARLARLEGLVTPAEVAALRADLAEVAAGRRLVLQAGDCAESFAECGPRHVTPKAALVDRLATALGGGDVPVVRVGRMAGQFAKPRSRPTEFVGGVELPVYRGDLVNAPQPHVLARQPDPTRLVAGYHAARSATELLRGHHPWLRTSHEALVLDYELPLVRLDDRGVPLLTSTHWPWIGDRTRDVCGAHVRLLASVANPVACKVGPGLRPDELRALCDRLDPEREPGRLTLIARLGADRVAELLPPLVEVVRAAGHPVIWLCDPMHGNTVTDADGRKARLVDAVVREVADFRAVVHAAGGVAGGLHLETTPDEVEECGWDGFPTGSYTSLCDPRLNPGQALAVVAAWRAVRF</sequence>
<dbReference type="InterPro" id="IPR002480">
    <property type="entry name" value="DAHP_synth_2"/>
</dbReference>
<dbReference type="EC" id="2.5.1.54" evidence="4"/>
<evidence type="ECO:0000313" key="5">
    <source>
        <dbReference type="EMBL" id="PSL51760.1"/>
    </source>
</evidence>
<keyword evidence="3" id="KW-0464">Manganese</keyword>
<dbReference type="OrthoDB" id="9766852at2"/>
<keyword evidence="4" id="KW-0057">Aromatic amino acid biosynthesis</keyword>
<comment type="catalytic activity">
    <reaction evidence="4">
        <text>D-erythrose 4-phosphate + phosphoenolpyruvate + H2O = 7-phospho-2-dehydro-3-deoxy-D-arabino-heptonate + phosphate</text>
        <dbReference type="Rhea" id="RHEA:14717"/>
        <dbReference type="ChEBI" id="CHEBI:15377"/>
        <dbReference type="ChEBI" id="CHEBI:16897"/>
        <dbReference type="ChEBI" id="CHEBI:43474"/>
        <dbReference type="ChEBI" id="CHEBI:58394"/>
        <dbReference type="ChEBI" id="CHEBI:58702"/>
        <dbReference type="EC" id="2.5.1.54"/>
    </reaction>
</comment>
<feature type="binding site" evidence="3">
    <location>
        <position position="275"/>
    </location>
    <ligand>
        <name>phosphoenolpyruvate</name>
        <dbReference type="ChEBI" id="CHEBI:58702"/>
    </ligand>
</feature>
<keyword evidence="3" id="KW-0104">Cadmium</keyword>
<dbReference type="InterPro" id="IPR013785">
    <property type="entry name" value="Aldolase_TIM"/>
</dbReference>
<comment type="pathway">
    <text evidence="4">Metabolic intermediate biosynthesis; chorismate biosynthesis; chorismate from D-erythrose 4-phosphate and phosphoenolpyruvate: step 1/7.</text>
</comment>
<name>A0A2P8HZV8_SACCR</name>
<protein>
    <recommendedName>
        <fullName evidence="4">Phospho-2-dehydro-3-deoxyheptonate aldolase</fullName>
        <ecNumber evidence="4">2.5.1.54</ecNumber>
    </recommendedName>
</protein>
<feature type="binding site" evidence="3">
    <location>
        <position position="118"/>
    </location>
    <ligand>
        <name>phosphoenolpyruvate</name>
        <dbReference type="ChEBI" id="CHEBI:58702"/>
    </ligand>
</feature>
<keyword evidence="3" id="KW-0170">Cobalt</keyword>
<comment type="caution">
    <text evidence="5">The sequence shown here is derived from an EMBL/GenBank/DDBJ whole genome shotgun (WGS) entry which is preliminary data.</text>
</comment>
<keyword evidence="2 4" id="KW-0808">Transferase</keyword>
<comment type="similarity">
    <text evidence="1 4">Belongs to the class-II DAHP synthase family.</text>
</comment>
<feature type="binding site" evidence="3">
    <location>
        <position position="244"/>
    </location>
    <ligand>
        <name>phosphoenolpyruvate</name>
        <dbReference type="ChEBI" id="CHEBI:58702"/>
    </ligand>
</feature>
<dbReference type="UniPathway" id="UPA00053">
    <property type="reaction ID" value="UER00084"/>
</dbReference>
<feature type="binding site" evidence="3">
    <location>
        <position position="373"/>
    </location>
    <ligand>
        <name>Mn(2+)</name>
        <dbReference type="ChEBI" id="CHEBI:29035"/>
    </ligand>
</feature>
<gene>
    <name evidence="5" type="ORF">B0I31_11873</name>
</gene>
<accession>A0A2P8HZV8</accession>
<dbReference type="Gene3D" id="3.20.20.70">
    <property type="entry name" value="Aldolase class I"/>
    <property type="match status" value="1"/>
</dbReference>
<feature type="binding site" evidence="3">
    <location>
        <position position="307"/>
    </location>
    <ligand>
        <name>Mn(2+)</name>
        <dbReference type="ChEBI" id="CHEBI:29035"/>
    </ligand>
</feature>
<dbReference type="GO" id="GO:0009073">
    <property type="term" value="P:aromatic amino acid family biosynthetic process"/>
    <property type="evidence" value="ECO:0007669"/>
    <property type="project" value="UniProtKB-KW"/>
</dbReference>
<feature type="binding site" evidence="3">
    <location>
        <position position="349"/>
    </location>
    <ligand>
        <name>Mn(2+)</name>
        <dbReference type="ChEBI" id="CHEBI:29035"/>
    </ligand>
</feature>
<comment type="cofactor">
    <cofactor evidence="3">
        <name>Mn(2+)</name>
        <dbReference type="ChEBI" id="CHEBI:29035"/>
    </cofactor>
    <cofactor evidence="3">
        <name>Co(2+)</name>
        <dbReference type="ChEBI" id="CHEBI:48828"/>
    </cofactor>
    <cofactor evidence="3">
        <name>Cd(2+)</name>
        <dbReference type="ChEBI" id="CHEBI:48775"/>
    </cofactor>
    <text evidence="3">Binds 1 divalent cation per subunit. The enzyme is active with manganese, cobalt or cadmium ions.</text>
</comment>
<proteinExistence type="inferred from homology"/>
<organism evidence="5 6">
    <name type="scientific">Saccharothrix carnea</name>
    <dbReference type="NCBI Taxonomy" id="1280637"/>
    <lineage>
        <taxon>Bacteria</taxon>
        <taxon>Bacillati</taxon>
        <taxon>Actinomycetota</taxon>
        <taxon>Actinomycetes</taxon>
        <taxon>Pseudonocardiales</taxon>
        <taxon>Pseudonocardiaceae</taxon>
        <taxon>Saccharothrix</taxon>
    </lineage>
</organism>
<dbReference type="SUPFAM" id="SSF51569">
    <property type="entry name" value="Aldolase"/>
    <property type="match status" value="1"/>
</dbReference>
<keyword evidence="6" id="KW-1185">Reference proteome</keyword>
<dbReference type="GO" id="GO:0008652">
    <property type="term" value="P:amino acid biosynthetic process"/>
    <property type="evidence" value="ECO:0007669"/>
    <property type="project" value="UniProtKB-KW"/>
</dbReference>
<feature type="binding site" evidence="3">
    <location>
        <position position="80"/>
    </location>
    <ligand>
        <name>Mn(2+)</name>
        <dbReference type="ChEBI" id="CHEBI:29035"/>
    </ligand>
</feature>
<dbReference type="Proteomes" id="UP000241118">
    <property type="component" value="Unassembled WGS sequence"/>
</dbReference>
<evidence type="ECO:0000256" key="1">
    <source>
        <dbReference type="ARBA" id="ARBA00008911"/>
    </source>
</evidence>
<evidence type="ECO:0000313" key="6">
    <source>
        <dbReference type="Proteomes" id="UP000241118"/>
    </source>
</evidence>